<dbReference type="CDD" id="cd17316">
    <property type="entry name" value="MFS_SV2_like"/>
    <property type="match status" value="1"/>
</dbReference>
<feature type="transmembrane region" description="Helical" evidence="7">
    <location>
        <begin position="178"/>
        <end position="197"/>
    </location>
</feature>
<feature type="region of interest" description="Disordered" evidence="6">
    <location>
        <begin position="636"/>
        <end position="664"/>
    </location>
</feature>
<gene>
    <name evidence="9" type="ORF">IV203_008321</name>
</gene>
<evidence type="ECO:0000256" key="7">
    <source>
        <dbReference type="SAM" id="Phobius"/>
    </source>
</evidence>
<feature type="transmembrane region" description="Helical" evidence="7">
    <location>
        <begin position="112"/>
        <end position="136"/>
    </location>
</feature>
<protein>
    <submittedName>
        <fullName evidence="9">Sugar transporter</fullName>
    </submittedName>
</protein>
<feature type="region of interest" description="Disordered" evidence="6">
    <location>
        <begin position="1"/>
        <end position="57"/>
    </location>
</feature>
<feature type="transmembrane region" description="Helical" evidence="7">
    <location>
        <begin position="462"/>
        <end position="482"/>
    </location>
</feature>
<dbReference type="Pfam" id="PF00083">
    <property type="entry name" value="Sugar_tr"/>
    <property type="match status" value="1"/>
</dbReference>
<feature type="compositionally biased region" description="Low complexity" evidence="6">
    <location>
        <begin position="40"/>
        <end position="49"/>
    </location>
</feature>
<dbReference type="AlphaFoldDB" id="A0A9K3PM19"/>
<dbReference type="GO" id="GO:0022857">
    <property type="term" value="F:transmembrane transporter activity"/>
    <property type="evidence" value="ECO:0007669"/>
    <property type="project" value="InterPro"/>
</dbReference>
<keyword evidence="5 7" id="KW-0472">Membrane</keyword>
<sequence length="664" mass="72520">MSRRWRGYSSLFGGAREPQHHEADDDGEPYSTSTMELSRTTTTTTTTTTASDLPPLHSDEEVDDYVLPNQAPHTECVNDRHDHLNSNEEPSLDLDIEDAIDRLGMGRFQYSIVFACGLCFAADAMEILLLSFLAVILEAEWGLSEGQVDSIISVVFAGAMLGTLVLSSLGDRWGRRPVFSLTAALISIFGVATAFCTTYEQVVLARFLVGFGVGGLTVPYDALSEFMPTSYRGTNLLSTSFFWTGGSLLVPFFAWMTLGSAGSGETEGTWRAFVALCAIPCIFSTILGIFLVPESPRWLLTRGKSEKALRILRQAAAKNGRDPFLTFPARTRLTDHNSSSERSMSTVTLSIEEDQIPEKQRRQEPQKNNCWVLCSNPQWRKMSLLLCGQWYGLAFMYYGAIMAVSIVFSNASKNQDDHTDGAESGGYSFDYSAIFISSSSEIIGLTLAILTVDRCGRVWTQVWSYVSGGLCILVLGLLEFYSGGGVQDEGLMAEAAEQASSTAQENQQEKRRHLIAFAFLARMFIMSATSVTWLHTSELLPTEIRATGHGLANAMGRIGGITSPFIISGSTSIRTIGIVMCLVSISTAVFTWCLPETVGKALGSFEDGILDLELFPDQAVDRPPLIPARLEVATTMSNDDDLDDDSGSNNVDGEENDASSFELL</sequence>
<evidence type="ECO:0000256" key="1">
    <source>
        <dbReference type="ARBA" id="ARBA00004141"/>
    </source>
</evidence>
<dbReference type="PROSITE" id="PS50850">
    <property type="entry name" value="MFS"/>
    <property type="match status" value="1"/>
</dbReference>
<evidence type="ECO:0000256" key="5">
    <source>
        <dbReference type="ARBA" id="ARBA00023136"/>
    </source>
</evidence>
<feature type="compositionally biased region" description="Acidic residues" evidence="6">
    <location>
        <begin position="638"/>
        <end position="657"/>
    </location>
</feature>
<feature type="transmembrane region" description="Helical" evidence="7">
    <location>
        <begin position="270"/>
        <end position="292"/>
    </location>
</feature>
<keyword evidence="4 7" id="KW-1133">Transmembrane helix</keyword>
<proteinExistence type="predicted"/>
<keyword evidence="9" id="KW-0762">Sugar transport</keyword>
<reference evidence="9" key="1">
    <citation type="journal article" date="2021" name="Sci. Rep.">
        <title>Diploid genomic architecture of Nitzschia inconspicua, an elite biomass production diatom.</title>
        <authorList>
            <person name="Oliver A."/>
            <person name="Podell S."/>
            <person name="Pinowska A."/>
            <person name="Traller J.C."/>
            <person name="Smith S.R."/>
            <person name="McClure R."/>
            <person name="Beliaev A."/>
            <person name="Bohutskyi P."/>
            <person name="Hill E.A."/>
            <person name="Rabines A."/>
            <person name="Zheng H."/>
            <person name="Allen L.Z."/>
            <person name="Kuo A."/>
            <person name="Grigoriev I.V."/>
            <person name="Allen A.E."/>
            <person name="Hazlebeck D."/>
            <person name="Allen E.E."/>
        </authorList>
    </citation>
    <scope>NUCLEOTIDE SEQUENCE</scope>
    <source>
        <strain evidence="9">Hildebrandi</strain>
    </source>
</reference>
<keyword evidence="10" id="KW-1185">Reference proteome</keyword>
<dbReference type="InterPro" id="IPR005828">
    <property type="entry name" value="MFS_sugar_transport-like"/>
</dbReference>
<feature type="domain" description="Major facilitator superfamily (MFS) profile" evidence="8">
    <location>
        <begin position="112"/>
        <end position="598"/>
    </location>
</feature>
<feature type="transmembrane region" description="Helical" evidence="7">
    <location>
        <begin position="148"/>
        <end position="166"/>
    </location>
</feature>
<evidence type="ECO:0000256" key="2">
    <source>
        <dbReference type="ARBA" id="ARBA00022448"/>
    </source>
</evidence>
<feature type="transmembrane region" description="Helical" evidence="7">
    <location>
        <begin position="203"/>
        <end position="223"/>
    </location>
</feature>
<evidence type="ECO:0000256" key="3">
    <source>
        <dbReference type="ARBA" id="ARBA00022692"/>
    </source>
</evidence>
<comment type="subcellular location">
    <subcellularLocation>
        <location evidence="1">Membrane</location>
        <topology evidence="1">Multi-pass membrane protein</topology>
    </subcellularLocation>
</comment>
<keyword evidence="2" id="KW-0813">Transport</keyword>
<keyword evidence="3 7" id="KW-0812">Transmembrane</keyword>
<dbReference type="EMBL" id="JAGRRH010000017">
    <property type="protein sequence ID" value="KAG7352273.1"/>
    <property type="molecule type" value="Genomic_DNA"/>
</dbReference>
<accession>A0A9K3PM19</accession>
<dbReference type="PANTHER" id="PTHR23511">
    <property type="entry name" value="SYNAPTIC VESICLE GLYCOPROTEIN 2"/>
    <property type="match status" value="1"/>
</dbReference>
<dbReference type="GO" id="GO:0016020">
    <property type="term" value="C:membrane"/>
    <property type="evidence" value="ECO:0007669"/>
    <property type="project" value="UniProtKB-SubCell"/>
</dbReference>
<dbReference type="Proteomes" id="UP000693970">
    <property type="component" value="Unassembled WGS sequence"/>
</dbReference>
<evidence type="ECO:0000313" key="9">
    <source>
        <dbReference type="EMBL" id="KAG7352273.1"/>
    </source>
</evidence>
<feature type="compositionally biased region" description="Polar residues" evidence="6">
    <location>
        <begin position="30"/>
        <end position="39"/>
    </location>
</feature>
<evidence type="ECO:0000256" key="6">
    <source>
        <dbReference type="SAM" id="MobiDB-lite"/>
    </source>
</evidence>
<feature type="transmembrane region" description="Helical" evidence="7">
    <location>
        <begin position="431"/>
        <end position="450"/>
    </location>
</feature>
<feature type="transmembrane region" description="Helical" evidence="7">
    <location>
        <begin position="390"/>
        <end position="411"/>
    </location>
</feature>
<feature type="transmembrane region" description="Helical" evidence="7">
    <location>
        <begin position="235"/>
        <end position="258"/>
    </location>
</feature>
<organism evidence="9 10">
    <name type="scientific">Nitzschia inconspicua</name>
    <dbReference type="NCBI Taxonomy" id="303405"/>
    <lineage>
        <taxon>Eukaryota</taxon>
        <taxon>Sar</taxon>
        <taxon>Stramenopiles</taxon>
        <taxon>Ochrophyta</taxon>
        <taxon>Bacillariophyta</taxon>
        <taxon>Bacillariophyceae</taxon>
        <taxon>Bacillariophycidae</taxon>
        <taxon>Bacillariales</taxon>
        <taxon>Bacillariaceae</taxon>
        <taxon>Nitzschia</taxon>
    </lineage>
</organism>
<dbReference type="InterPro" id="IPR020846">
    <property type="entry name" value="MFS_dom"/>
</dbReference>
<dbReference type="OrthoDB" id="4139357at2759"/>
<dbReference type="PANTHER" id="PTHR23511:SF5">
    <property type="entry name" value="MAJOR FACILITATOR-TYPE TRANSPORTER HXNZ-RELATED"/>
    <property type="match status" value="1"/>
</dbReference>
<name>A0A9K3PM19_9STRA</name>
<evidence type="ECO:0000313" key="10">
    <source>
        <dbReference type="Proteomes" id="UP000693970"/>
    </source>
</evidence>
<evidence type="ECO:0000259" key="8">
    <source>
        <dbReference type="PROSITE" id="PS50850"/>
    </source>
</evidence>
<evidence type="ECO:0000256" key="4">
    <source>
        <dbReference type="ARBA" id="ARBA00022989"/>
    </source>
</evidence>
<comment type="caution">
    <text evidence="9">The sequence shown here is derived from an EMBL/GenBank/DDBJ whole genome shotgun (WGS) entry which is preliminary data.</text>
</comment>
<reference evidence="9" key="2">
    <citation type="submission" date="2021-04" db="EMBL/GenBank/DDBJ databases">
        <authorList>
            <person name="Podell S."/>
        </authorList>
    </citation>
    <scope>NUCLEOTIDE SEQUENCE</scope>
    <source>
        <strain evidence="9">Hildebrandi</strain>
    </source>
</reference>